<keyword evidence="3" id="KW-0687">Ribonucleoprotein</keyword>
<dbReference type="InterPro" id="IPR001780">
    <property type="entry name" value="Ribosomal_eL33"/>
</dbReference>
<dbReference type="AlphaFoldDB" id="A0A0D2VFC9"/>
<evidence type="ECO:0000313" key="5">
    <source>
        <dbReference type="Proteomes" id="UP000008743"/>
    </source>
</evidence>
<dbReference type="GO" id="GO:0005840">
    <property type="term" value="C:ribosome"/>
    <property type="evidence" value="ECO:0007669"/>
    <property type="project" value="UniProtKB-KW"/>
</dbReference>
<dbReference type="STRING" id="595528.A0A0D2VFC9"/>
<dbReference type="GO" id="GO:0006412">
    <property type="term" value="P:translation"/>
    <property type="evidence" value="ECO:0007669"/>
    <property type="project" value="InterPro"/>
</dbReference>
<dbReference type="SUPFAM" id="SSF50447">
    <property type="entry name" value="Translation proteins"/>
    <property type="match status" value="1"/>
</dbReference>
<dbReference type="HAMAP" id="MF_00573">
    <property type="entry name" value="Ribosomal_eL33"/>
    <property type="match status" value="1"/>
</dbReference>
<dbReference type="InParanoid" id="A0A0D2VFC9"/>
<dbReference type="eggNOG" id="KOG0887">
    <property type="taxonomic scope" value="Eukaryota"/>
</dbReference>
<proteinExistence type="inferred from homology"/>
<keyword evidence="5" id="KW-1185">Reference proteome</keyword>
<name>A0A0D2VFC9_CAPO3</name>
<reference evidence="5" key="1">
    <citation type="submission" date="2011-02" db="EMBL/GenBank/DDBJ databases">
        <title>The Genome Sequence of Capsaspora owczarzaki ATCC 30864.</title>
        <authorList>
            <person name="Russ C."/>
            <person name="Cuomo C."/>
            <person name="Burger G."/>
            <person name="Gray M.W."/>
            <person name="Holland P.W.H."/>
            <person name="King N."/>
            <person name="Lang F.B.F."/>
            <person name="Roger A.J."/>
            <person name="Ruiz-Trillo I."/>
            <person name="Young S.K."/>
            <person name="Zeng Q."/>
            <person name="Gargeya S."/>
            <person name="Alvarado L."/>
            <person name="Berlin A."/>
            <person name="Chapman S.B."/>
            <person name="Chen Z."/>
            <person name="Freedman E."/>
            <person name="Gellesch M."/>
            <person name="Goldberg J."/>
            <person name="Griggs A."/>
            <person name="Gujja S."/>
            <person name="Heilman E."/>
            <person name="Heiman D."/>
            <person name="Howarth C."/>
            <person name="Mehta T."/>
            <person name="Neiman D."/>
            <person name="Pearson M."/>
            <person name="Roberts A."/>
            <person name="Saif S."/>
            <person name="Shea T."/>
            <person name="Shenoy N."/>
            <person name="Sisk P."/>
            <person name="Stolte C."/>
            <person name="Sykes S."/>
            <person name="White J."/>
            <person name="Yandava C."/>
            <person name="Haas B."/>
            <person name="Nusbaum C."/>
            <person name="Birren B."/>
        </authorList>
    </citation>
    <scope>NUCLEOTIDE SEQUENCE</scope>
    <source>
        <strain evidence="5">ATCC 30864</strain>
    </source>
</reference>
<dbReference type="EMBL" id="KE346360">
    <property type="protein sequence ID" value="KJE88432.1"/>
    <property type="molecule type" value="Genomic_DNA"/>
</dbReference>
<dbReference type="GO" id="GO:1990904">
    <property type="term" value="C:ribonucleoprotein complex"/>
    <property type="evidence" value="ECO:0007669"/>
    <property type="project" value="UniProtKB-KW"/>
</dbReference>
<protein>
    <submittedName>
        <fullName evidence="4">60S ribosomal protein l35a</fullName>
    </submittedName>
</protein>
<comment type="similarity">
    <text evidence="1">Belongs to the eukaryotic ribosomal protein eL33 family.</text>
</comment>
<evidence type="ECO:0000256" key="1">
    <source>
        <dbReference type="ARBA" id="ARBA00009269"/>
    </source>
</evidence>
<dbReference type="PANTHER" id="PTHR10902">
    <property type="entry name" value="60S RIBOSOMAL PROTEIN L35A"/>
    <property type="match status" value="1"/>
</dbReference>
<dbReference type="OMA" id="YRTNKHH"/>
<dbReference type="FunFam" id="2.40.10.190:FF:000001">
    <property type="entry name" value="60S ribosomal protein L35a"/>
    <property type="match status" value="1"/>
</dbReference>
<evidence type="ECO:0000256" key="2">
    <source>
        <dbReference type="ARBA" id="ARBA00022980"/>
    </source>
</evidence>
<dbReference type="Proteomes" id="UP000008743">
    <property type="component" value="Unassembled WGS sequence"/>
</dbReference>
<dbReference type="OrthoDB" id="1166329at2759"/>
<accession>A0A0D2VFC9</accession>
<gene>
    <name evidence="4" type="ORF">CAOG_000090</name>
</gene>
<dbReference type="Gene3D" id="2.40.10.190">
    <property type="entry name" value="translation elongation factor selb, chain A, domain 4"/>
    <property type="match status" value="1"/>
</dbReference>
<dbReference type="PhylomeDB" id="A0A0D2VFC9"/>
<evidence type="ECO:0000313" key="4">
    <source>
        <dbReference type="EMBL" id="KJE88432.1"/>
    </source>
</evidence>
<dbReference type="FunCoup" id="A0A0D2VFC9">
    <property type="interactions" value="253"/>
</dbReference>
<evidence type="ECO:0000256" key="3">
    <source>
        <dbReference type="ARBA" id="ARBA00023274"/>
    </source>
</evidence>
<dbReference type="InterPro" id="IPR038661">
    <property type="entry name" value="Ribosomal_eL33_sf"/>
</dbReference>
<keyword evidence="2 4" id="KW-0689">Ribosomal protein</keyword>
<dbReference type="GO" id="GO:0003735">
    <property type="term" value="F:structural constituent of ribosome"/>
    <property type="evidence" value="ECO:0007669"/>
    <property type="project" value="InterPro"/>
</dbReference>
<sequence length="107" mass="12015">MTQPIRLYTKAVVSGFKRSQRNQDPNSSLLRLEGVSTRADATHYLGKRVAYVYRAKRIIDGSNIRVIWGRITRPHGNVGGVRAQFKSNLPAKAFGASVRVMLYPSRI</sequence>
<organism evidence="4 5">
    <name type="scientific">Capsaspora owczarzaki (strain ATCC 30864)</name>
    <dbReference type="NCBI Taxonomy" id="595528"/>
    <lineage>
        <taxon>Eukaryota</taxon>
        <taxon>Filasterea</taxon>
        <taxon>Capsaspora</taxon>
    </lineage>
</organism>
<dbReference type="Pfam" id="PF01247">
    <property type="entry name" value="Ribosomal_L35Ae"/>
    <property type="match status" value="1"/>
</dbReference>
<dbReference type="InterPro" id="IPR009000">
    <property type="entry name" value="Transl_B-barrel_sf"/>
</dbReference>
<dbReference type="RefSeq" id="XP_004364961.1">
    <property type="nucleotide sequence ID" value="XM_004364904.2"/>
</dbReference>